<keyword evidence="5" id="KW-0539">Nucleus</keyword>
<dbReference type="PANTHER" id="PTHR46266:SF3">
    <property type="entry name" value="TRANSCRIPTION FACTOR EGL1"/>
    <property type="match status" value="1"/>
</dbReference>
<dbReference type="InterPro" id="IPR011598">
    <property type="entry name" value="bHLH_dom"/>
</dbReference>
<comment type="subcellular location">
    <subcellularLocation>
        <location evidence="1">Nucleus</location>
    </subcellularLocation>
</comment>
<dbReference type="Pfam" id="PF22754">
    <property type="entry name" value="bHLH-TF_ACT-like_plant"/>
    <property type="match status" value="1"/>
</dbReference>
<dbReference type="EMBL" id="CAMAPF010001064">
    <property type="protein sequence ID" value="CAH9144319.1"/>
    <property type="molecule type" value="Genomic_DNA"/>
</dbReference>
<dbReference type="Proteomes" id="UP001152523">
    <property type="component" value="Unassembled WGS sequence"/>
</dbReference>
<dbReference type="Pfam" id="PF14215">
    <property type="entry name" value="bHLH-MYC_N"/>
    <property type="match status" value="1"/>
</dbReference>
<evidence type="ECO:0000256" key="1">
    <source>
        <dbReference type="ARBA" id="ARBA00004123"/>
    </source>
</evidence>
<evidence type="ECO:0000313" key="8">
    <source>
        <dbReference type="Proteomes" id="UP001152523"/>
    </source>
</evidence>
<keyword evidence="2" id="KW-0805">Transcription regulation</keyword>
<proteinExistence type="predicted"/>
<dbReference type="SMART" id="SM00353">
    <property type="entry name" value="HLH"/>
    <property type="match status" value="1"/>
</dbReference>
<keyword evidence="4" id="KW-0804">Transcription</keyword>
<organism evidence="7 8">
    <name type="scientific">Cuscuta epithymum</name>
    <dbReference type="NCBI Taxonomy" id="186058"/>
    <lineage>
        <taxon>Eukaryota</taxon>
        <taxon>Viridiplantae</taxon>
        <taxon>Streptophyta</taxon>
        <taxon>Embryophyta</taxon>
        <taxon>Tracheophyta</taxon>
        <taxon>Spermatophyta</taxon>
        <taxon>Magnoliopsida</taxon>
        <taxon>eudicotyledons</taxon>
        <taxon>Gunneridae</taxon>
        <taxon>Pentapetalae</taxon>
        <taxon>asterids</taxon>
        <taxon>lamiids</taxon>
        <taxon>Solanales</taxon>
        <taxon>Convolvulaceae</taxon>
        <taxon>Cuscuteae</taxon>
        <taxon>Cuscuta</taxon>
        <taxon>Cuscuta subgen. Cuscuta</taxon>
    </lineage>
</organism>
<dbReference type="InterPro" id="IPR054502">
    <property type="entry name" value="bHLH-TF_ACT-like_plant"/>
</dbReference>
<evidence type="ECO:0000256" key="4">
    <source>
        <dbReference type="ARBA" id="ARBA00023163"/>
    </source>
</evidence>
<sequence>MNKLRLIMEKLREKLALSITSIQWSYAIFWTVSSSRPGVLEWGDGYYNGDIKTRKTVQSGETITDRIGLQRTECLRDLYESLLAGELNPQASAALSPDDLTDTEWYFLVCMSFVFNIGHGLPGRAFEKNQTIWLCNAERADGRVFSRALLAKSASIQTVVCFPHLGGVVEFGVTELVIEDTNLIHRIKTSYLNIPHLGRNDKDMICGNANQDSSDATPKQMNILSGNNSSNSMKADQLSRDDVMVGGLGAVNASQQLPSWQIVEEEDNRHGNHNNSTNSSGSISQNYENCEKASSISNDQKPIKYSQQVHQEFNQEVNLHPLDNEVHYQTVLSSVLKSSHQFLSGPYLNDTYRESSFVRWNKEVSLQKSMSGTSQRFLKKALYGLDGKNECFRLGANEEADRSRVLSERRRRGKINERFVILASLVPNSGKADKVSILDETIKYVKDLKRRVCGAQSKKGLDANEGMMRGCDSAERTSSNCGTNTIDNAMKLLPNNKRKACEMEVKKSSVCEIAVSVIGEEVIVEIRCEWSEGVLIRIIEALTNQQLDCVTVQSSRGDGILSMTIKCKVKALKVVSPVWIKKMLKRVL</sequence>
<gene>
    <name evidence="7" type="ORF">CEPIT_LOCUS41355</name>
</gene>
<dbReference type="PANTHER" id="PTHR46266">
    <property type="entry name" value="TRANSCRIPTION FACTOR TT8"/>
    <property type="match status" value="1"/>
</dbReference>
<evidence type="ECO:0000313" key="7">
    <source>
        <dbReference type="EMBL" id="CAH9144319.1"/>
    </source>
</evidence>
<evidence type="ECO:0000256" key="3">
    <source>
        <dbReference type="ARBA" id="ARBA00023159"/>
    </source>
</evidence>
<evidence type="ECO:0000259" key="6">
    <source>
        <dbReference type="PROSITE" id="PS50888"/>
    </source>
</evidence>
<evidence type="ECO:0000256" key="2">
    <source>
        <dbReference type="ARBA" id="ARBA00023015"/>
    </source>
</evidence>
<dbReference type="InterPro" id="IPR045239">
    <property type="entry name" value="bHLH95_bHLH"/>
</dbReference>
<dbReference type="GO" id="GO:0046983">
    <property type="term" value="F:protein dimerization activity"/>
    <property type="evidence" value="ECO:0007669"/>
    <property type="project" value="InterPro"/>
</dbReference>
<dbReference type="AlphaFoldDB" id="A0AAV0GAM4"/>
<dbReference type="CDD" id="cd11393">
    <property type="entry name" value="bHLH_AtbHLH_like"/>
    <property type="match status" value="1"/>
</dbReference>
<feature type="domain" description="BHLH" evidence="6">
    <location>
        <begin position="399"/>
        <end position="448"/>
    </location>
</feature>
<evidence type="ECO:0000256" key="5">
    <source>
        <dbReference type="ARBA" id="ARBA00023242"/>
    </source>
</evidence>
<name>A0AAV0GAM4_9ASTE</name>
<dbReference type="Gene3D" id="4.10.280.10">
    <property type="entry name" value="Helix-loop-helix DNA-binding domain"/>
    <property type="match status" value="1"/>
</dbReference>
<dbReference type="PROSITE" id="PS50888">
    <property type="entry name" value="BHLH"/>
    <property type="match status" value="1"/>
</dbReference>
<dbReference type="GO" id="GO:0005634">
    <property type="term" value="C:nucleus"/>
    <property type="evidence" value="ECO:0007669"/>
    <property type="project" value="UniProtKB-SubCell"/>
</dbReference>
<keyword evidence="8" id="KW-1185">Reference proteome</keyword>
<dbReference type="Pfam" id="PF00010">
    <property type="entry name" value="HLH"/>
    <property type="match status" value="1"/>
</dbReference>
<protein>
    <recommendedName>
        <fullName evidence="6">BHLH domain-containing protein</fullName>
    </recommendedName>
</protein>
<dbReference type="InterPro" id="IPR036638">
    <property type="entry name" value="HLH_DNA-bd_sf"/>
</dbReference>
<accession>A0AAV0GAM4</accession>
<reference evidence="7" key="1">
    <citation type="submission" date="2022-07" db="EMBL/GenBank/DDBJ databases">
        <authorList>
            <person name="Macas J."/>
            <person name="Novak P."/>
            <person name="Neumann P."/>
        </authorList>
    </citation>
    <scope>NUCLEOTIDE SEQUENCE</scope>
</reference>
<keyword evidence="3" id="KW-0010">Activator</keyword>
<dbReference type="GO" id="GO:0080090">
    <property type="term" value="P:regulation of primary metabolic process"/>
    <property type="evidence" value="ECO:0007669"/>
    <property type="project" value="UniProtKB-ARBA"/>
</dbReference>
<comment type="caution">
    <text evidence="7">The sequence shown here is derived from an EMBL/GenBank/DDBJ whole genome shotgun (WGS) entry which is preliminary data.</text>
</comment>
<dbReference type="InterPro" id="IPR025610">
    <property type="entry name" value="MYC/MYB_N"/>
</dbReference>
<dbReference type="SUPFAM" id="SSF47459">
    <property type="entry name" value="HLH, helix-loop-helix DNA-binding domain"/>
    <property type="match status" value="1"/>
</dbReference>